<dbReference type="Proteomes" id="UP000077659">
    <property type="component" value="Unassembled WGS sequence"/>
</dbReference>
<feature type="transmembrane region" description="Helical" evidence="1">
    <location>
        <begin position="20"/>
        <end position="44"/>
    </location>
</feature>
<evidence type="ECO:0000313" key="3">
    <source>
        <dbReference type="EMBL" id="OAG68180.1"/>
    </source>
</evidence>
<evidence type="ECO:0000313" key="4">
    <source>
        <dbReference type="Proteomes" id="UP000077659"/>
    </source>
</evidence>
<reference evidence="2 5" key="2">
    <citation type="submission" date="2023-12" db="EMBL/GenBank/DDBJ databases">
        <title>Genome sequencing of Xanthomonas floridensis.</title>
        <authorList>
            <person name="Greer S."/>
            <person name="Harrison J."/>
            <person name="Grant M."/>
            <person name="Vicente J."/>
            <person name="Studholme D."/>
        </authorList>
    </citation>
    <scope>NUCLEOTIDE SEQUENCE [LARGE SCALE GENOMIC DNA]</scope>
    <source>
        <strain evidence="2 5">WHRI 8848</strain>
    </source>
</reference>
<dbReference type="OrthoDB" id="5998922at2"/>
<dbReference type="AlphaFoldDB" id="A0A1A9MEY5"/>
<keyword evidence="5" id="KW-1185">Reference proteome</keyword>
<gene>
    <name evidence="3" type="ORF">A7D17_15065</name>
    <name evidence="2" type="ORF">VB146_14000</name>
</gene>
<keyword evidence="1" id="KW-1133">Transmembrane helix</keyword>
<feature type="transmembrane region" description="Helical" evidence="1">
    <location>
        <begin position="65"/>
        <end position="90"/>
    </location>
</feature>
<dbReference type="STRING" id="1843580.A7D17_15065"/>
<dbReference type="RefSeq" id="WP_064508434.1">
    <property type="nucleotide sequence ID" value="NZ_JAYFSN010000015.1"/>
</dbReference>
<feature type="transmembrane region" description="Helical" evidence="1">
    <location>
        <begin position="153"/>
        <end position="174"/>
    </location>
</feature>
<accession>A0A1A9MEY5</accession>
<protein>
    <submittedName>
        <fullName evidence="3">Uncharacterized protein</fullName>
    </submittedName>
</protein>
<evidence type="ECO:0000313" key="5">
    <source>
        <dbReference type="Proteomes" id="UP001303614"/>
    </source>
</evidence>
<dbReference type="EMBL" id="JAYFSO010000017">
    <property type="protein sequence ID" value="MEA5124944.1"/>
    <property type="molecule type" value="Genomic_DNA"/>
</dbReference>
<keyword evidence="1" id="KW-0812">Transmembrane</keyword>
<evidence type="ECO:0000256" key="1">
    <source>
        <dbReference type="SAM" id="Phobius"/>
    </source>
</evidence>
<dbReference type="EMBL" id="LXNG01000011">
    <property type="protein sequence ID" value="OAG68180.1"/>
    <property type="molecule type" value="Genomic_DNA"/>
</dbReference>
<feature type="transmembrane region" description="Helical" evidence="1">
    <location>
        <begin position="96"/>
        <end position="119"/>
    </location>
</feature>
<reference evidence="3 4" key="1">
    <citation type="submission" date="2016-05" db="EMBL/GenBank/DDBJ databases">
        <title>Pathogenic, phenotypic and molecular characterisation of Xanthomonas nasturtii sp. nov. and Xanthomonas floridensis sp. nov., new species of Xanthomonas associated with watercress production in Florida.</title>
        <authorList>
            <person name="Vicente J.G."/>
            <person name="Rothwell S."/>
            <person name="Holub E.B."/>
            <person name="Studholme D.J."/>
        </authorList>
    </citation>
    <scope>NUCLEOTIDE SEQUENCE [LARGE SCALE GENOMIC DNA]</scope>
    <source>
        <strain evidence="3 4">WHRI 8848</strain>
    </source>
</reference>
<evidence type="ECO:0000313" key="2">
    <source>
        <dbReference type="EMBL" id="MEA5124944.1"/>
    </source>
</evidence>
<name>A0A1A9MEY5_9XANT</name>
<comment type="caution">
    <text evidence="3">The sequence shown here is derived from an EMBL/GenBank/DDBJ whole genome shotgun (WGS) entry which is preliminary data.</text>
</comment>
<keyword evidence="1" id="KW-0472">Membrane</keyword>
<organism evidence="3 4">
    <name type="scientific">Xanthomonas floridensis</name>
    <dbReference type="NCBI Taxonomy" id="1843580"/>
    <lineage>
        <taxon>Bacteria</taxon>
        <taxon>Pseudomonadati</taxon>
        <taxon>Pseudomonadota</taxon>
        <taxon>Gammaproteobacteria</taxon>
        <taxon>Lysobacterales</taxon>
        <taxon>Lysobacteraceae</taxon>
        <taxon>Xanthomonas</taxon>
    </lineage>
</organism>
<sequence length="186" mass="19983">MNASLRTSLQPRGGFVTPLAWVSLLLGVVSALTNLFQVVVLVAVPDATALALPAGMRMPHSWQWLIDHAMSLSVLGVVLSVVFTWLSWALLQRREWARIGFVVVLLATGLLNFGGLAVIGPLFDGVQAMLPADLSNSPDWPQMQARLQATRQMALVLTGLGALAIGGVHAALAWRLCTPTVRAEFH</sequence>
<proteinExistence type="predicted"/>
<dbReference type="Proteomes" id="UP001303614">
    <property type="component" value="Unassembled WGS sequence"/>
</dbReference>